<evidence type="ECO:0000256" key="8">
    <source>
        <dbReference type="ARBA" id="ARBA00023125"/>
    </source>
</evidence>
<evidence type="ECO:0000256" key="9">
    <source>
        <dbReference type="ARBA" id="ARBA00023163"/>
    </source>
</evidence>
<evidence type="ECO:0000256" key="10">
    <source>
        <dbReference type="ARBA" id="ARBA00023242"/>
    </source>
</evidence>
<dbReference type="PROSITE" id="PS00028">
    <property type="entry name" value="ZINC_FINGER_C2H2_1"/>
    <property type="match status" value="4"/>
</dbReference>
<dbReference type="PANTHER" id="PTHR24388:SF54">
    <property type="entry name" value="PROTEIN ESCARGOT"/>
    <property type="match status" value="1"/>
</dbReference>
<dbReference type="GO" id="GO:0000978">
    <property type="term" value="F:RNA polymerase II cis-regulatory region sequence-specific DNA binding"/>
    <property type="evidence" value="ECO:0007669"/>
    <property type="project" value="TreeGrafter"/>
</dbReference>
<evidence type="ECO:0000256" key="2">
    <source>
        <dbReference type="ARBA" id="ARBA00006991"/>
    </source>
</evidence>
<feature type="domain" description="C2H2-type" evidence="13">
    <location>
        <begin position="46"/>
        <end position="74"/>
    </location>
</feature>
<evidence type="ECO:0000256" key="1">
    <source>
        <dbReference type="ARBA" id="ARBA00004123"/>
    </source>
</evidence>
<dbReference type="GO" id="GO:0008270">
    <property type="term" value="F:zinc ion binding"/>
    <property type="evidence" value="ECO:0007669"/>
    <property type="project" value="UniProtKB-KW"/>
</dbReference>
<reference evidence="14" key="1">
    <citation type="submission" date="2025-08" db="UniProtKB">
        <authorList>
            <consortium name="Ensembl"/>
        </authorList>
    </citation>
    <scope>IDENTIFICATION</scope>
</reference>
<reference evidence="14" key="2">
    <citation type="submission" date="2025-09" db="UniProtKB">
        <authorList>
            <consortium name="Ensembl"/>
        </authorList>
    </citation>
    <scope>IDENTIFICATION</scope>
</reference>
<keyword evidence="4" id="KW-0677">Repeat</keyword>
<comment type="subcellular location">
    <subcellularLocation>
        <location evidence="1">Nucleus</location>
    </subcellularLocation>
</comment>
<dbReference type="FunFam" id="3.30.160.60:FF:001506">
    <property type="entry name" value="Zinc finger protein"/>
    <property type="match status" value="1"/>
</dbReference>
<evidence type="ECO:0000256" key="3">
    <source>
        <dbReference type="ARBA" id="ARBA00022723"/>
    </source>
</evidence>
<evidence type="ECO:0000256" key="11">
    <source>
        <dbReference type="PROSITE-ProRule" id="PRU00042"/>
    </source>
</evidence>
<comment type="similarity">
    <text evidence="2">Belongs to the krueppel C2H2-type zinc-finger protein family.</text>
</comment>
<dbReference type="GO" id="GO:0000981">
    <property type="term" value="F:DNA-binding transcription factor activity, RNA polymerase II-specific"/>
    <property type="evidence" value="ECO:0007669"/>
    <property type="project" value="TreeGrafter"/>
</dbReference>
<dbReference type="Ensembl" id="ENSMMOT00000010409.1">
    <property type="protein sequence ID" value="ENSMMOP00000010229.1"/>
    <property type="gene ID" value="ENSMMOG00000007894.1"/>
</dbReference>
<protein>
    <recommendedName>
        <fullName evidence="13">C2H2-type domain-containing protein</fullName>
    </recommendedName>
</protein>
<name>A0A3Q3WMV6_MOLML</name>
<dbReference type="STRING" id="94237.ENSMMOP00000010229"/>
<dbReference type="PROSITE" id="PS50157">
    <property type="entry name" value="ZINC_FINGER_C2H2_2"/>
    <property type="match status" value="4"/>
</dbReference>
<feature type="compositionally biased region" description="Basic residues" evidence="12">
    <location>
        <begin position="199"/>
        <end position="214"/>
    </location>
</feature>
<keyword evidence="9" id="KW-0804">Transcription</keyword>
<evidence type="ECO:0000256" key="6">
    <source>
        <dbReference type="ARBA" id="ARBA00022833"/>
    </source>
</evidence>
<evidence type="ECO:0000313" key="15">
    <source>
        <dbReference type="Proteomes" id="UP000261620"/>
    </source>
</evidence>
<dbReference type="Gene3D" id="3.30.160.60">
    <property type="entry name" value="Classic Zinc Finger"/>
    <property type="match status" value="3"/>
</dbReference>
<dbReference type="InterPro" id="IPR036236">
    <property type="entry name" value="Znf_C2H2_sf"/>
</dbReference>
<keyword evidence="6" id="KW-0862">Zinc</keyword>
<evidence type="ECO:0000256" key="7">
    <source>
        <dbReference type="ARBA" id="ARBA00023015"/>
    </source>
</evidence>
<keyword evidence="3" id="KW-0479">Metal-binding</keyword>
<dbReference type="GO" id="GO:0005634">
    <property type="term" value="C:nucleus"/>
    <property type="evidence" value="ECO:0007669"/>
    <property type="project" value="UniProtKB-SubCell"/>
</dbReference>
<keyword evidence="15" id="KW-1185">Reference proteome</keyword>
<dbReference type="InterPro" id="IPR013087">
    <property type="entry name" value="Znf_C2H2_type"/>
</dbReference>
<dbReference type="AlphaFoldDB" id="A0A3Q3WMV6"/>
<dbReference type="Pfam" id="PF00096">
    <property type="entry name" value="zf-C2H2"/>
    <property type="match status" value="2"/>
</dbReference>
<evidence type="ECO:0000256" key="12">
    <source>
        <dbReference type="SAM" id="MobiDB-lite"/>
    </source>
</evidence>
<proteinExistence type="inferred from homology"/>
<dbReference type="Pfam" id="PF13912">
    <property type="entry name" value="zf-C2H2_6"/>
    <property type="match status" value="1"/>
</dbReference>
<keyword evidence="5 11" id="KW-0863">Zinc-finger</keyword>
<feature type="domain" description="C2H2-type" evidence="13">
    <location>
        <begin position="101"/>
        <end position="128"/>
    </location>
</feature>
<accession>A0A3Q3WMV6</accession>
<evidence type="ECO:0000256" key="4">
    <source>
        <dbReference type="ARBA" id="ARBA00022737"/>
    </source>
</evidence>
<evidence type="ECO:0000259" key="13">
    <source>
        <dbReference type="PROSITE" id="PS50157"/>
    </source>
</evidence>
<feature type="region of interest" description="Disordered" evidence="12">
    <location>
        <begin position="181"/>
        <end position="224"/>
    </location>
</feature>
<organism evidence="14 15">
    <name type="scientific">Mola mola</name>
    <name type="common">Ocean sunfish</name>
    <name type="synonym">Tetraodon mola</name>
    <dbReference type="NCBI Taxonomy" id="94237"/>
    <lineage>
        <taxon>Eukaryota</taxon>
        <taxon>Metazoa</taxon>
        <taxon>Chordata</taxon>
        <taxon>Craniata</taxon>
        <taxon>Vertebrata</taxon>
        <taxon>Euteleostomi</taxon>
        <taxon>Actinopterygii</taxon>
        <taxon>Neopterygii</taxon>
        <taxon>Teleostei</taxon>
        <taxon>Neoteleostei</taxon>
        <taxon>Acanthomorphata</taxon>
        <taxon>Eupercaria</taxon>
        <taxon>Tetraodontiformes</taxon>
        <taxon>Molidae</taxon>
        <taxon>Mola</taxon>
    </lineage>
</organism>
<dbReference type="SUPFAM" id="SSF57667">
    <property type="entry name" value="beta-beta-alpha zinc fingers"/>
    <property type="match status" value="3"/>
</dbReference>
<keyword evidence="8" id="KW-0238">DNA-binding</keyword>
<feature type="domain" description="C2H2-type" evidence="13">
    <location>
        <begin position="129"/>
        <end position="156"/>
    </location>
</feature>
<dbReference type="SMART" id="SM00355">
    <property type="entry name" value="ZnF_C2H2"/>
    <property type="match status" value="4"/>
</dbReference>
<dbReference type="InterPro" id="IPR050527">
    <property type="entry name" value="Snail/Krueppel_Znf"/>
</dbReference>
<dbReference type="Proteomes" id="UP000261620">
    <property type="component" value="Unplaced"/>
</dbReference>
<evidence type="ECO:0000313" key="14">
    <source>
        <dbReference type="Ensembl" id="ENSMMOP00000010229.1"/>
    </source>
</evidence>
<feature type="domain" description="C2H2-type" evidence="13">
    <location>
        <begin position="157"/>
        <end position="184"/>
    </location>
</feature>
<sequence length="224" mass="25346">TSASVACMQGEKWAGGHKACFRTSPFVVASRESADLFQWSSAAPEYHCHLCDKSFLTNNHLVNHAFRVHSKNADAPSAVCQKTSESTDRLGMLLKSQKSSKCCHVCGRHYNSKTSLTEHMASHAGVKLHRCHVCGKECGRKGDLKIHMRIHTGEKPFCCSYCQKSFTHNSHLRKHMRVHTGERPYQCRHMGERGQQPSPRKRPSKHQNSRHPRKSLKDEELDSS</sequence>
<dbReference type="OMA" id="YHISLMN"/>
<keyword evidence="10" id="KW-0539">Nucleus</keyword>
<keyword evidence="7" id="KW-0805">Transcription regulation</keyword>
<evidence type="ECO:0000256" key="5">
    <source>
        <dbReference type="ARBA" id="ARBA00022771"/>
    </source>
</evidence>
<dbReference type="PANTHER" id="PTHR24388">
    <property type="entry name" value="ZINC FINGER PROTEIN"/>
    <property type="match status" value="1"/>
</dbReference>
<dbReference type="FunFam" id="3.30.160.60:FF:000446">
    <property type="entry name" value="Zinc finger protein"/>
    <property type="match status" value="1"/>
</dbReference>